<dbReference type="AlphaFoldDB" id="A0A1M6K0U4"/>
<accession>A0A1M6K0U4</accession>
<sequence>MKTLKKLRFCFGAMFFIENIIDKMQVRDVFVGNNGIWLSRDYRNPLFLASVIKAISFCFSTPKTTLSCLFRFSMPARERFT</sequence>
<dbReference type="Proteomes" id="UP000184231">
    <property type="component" value="Unassembled WGS sequence"/>
</dbReference>
<proteinExistence type="predicted"/>
<protein>
    <submittedName>
        <fullName evidence="1">Uncharacterized protein</fullName>
    </submittedName>
</protein>
<keyword evidence="2" id="KW-1185">Reference proteome</keyword>
<evidence type="ECO:0000313" key="2">
    <source>
        <dbReference type="Proteomes" id="UP000184231"/>
    </source>
</evidence>
<organism evidence="1 2">
    <name type="scientific">Arenibacter nanhaiticus</name>
    <dbReference type="NCBI Taxonomy" id="558155"/>
    <lineage>
        <taxon>Bacteria</taxon>
        <taxon>Pseudomonadati</taxon>
        <taxon>Bacteroidota</taxon>
        <taxon>Flavobacteriia</taxon>
        <taxon>Flavobacteriales</taxon>
        <taxon>Flavobacteriaceae</taxon>
        <taxon>Arenibacter</taxon>
    </lineage>
</organism>
<name>A0A1M6K0U4_9FLAO</name>
<evidence type="ECO:0000313" key="1">
    <source>
        <dbReference type="EMBL" id="SHJ52524.1"/>
    </source>
</evidence>
<dbReference type="EMBL" id="FQYX01000024">
    <property type="protein sequence ID" value="SHJ52524.1"/>
    <property type="molecule type" value="Genomic_DNA"/>
</dbReference>
<gene>
    <name evidence="1" type="ORF">SAMN04487911_1246</name>
</gene>
<reference evidence="1 2" key="1">
    <citation type="submission" date="2016-11" db="EMBL/GenBank/DDBJ databases">
        <authorList>
            <person name="Jaros S."/>
            <person name="Januszkiewicz K."/>
            <person name="Wedrychowicz H."/>
        </authorList>
    </citation>
    <scope>NUCLEOTIDE SEQUENCE [LARGE SCALE GENOMIC DNA]</scope>
    <source>
        <strain evidence="1 2">CGMCC 1.8863</strain>
    </source>
</reference>